<keyword evidence="10" id="KW-1185">Reference proteome</keyword>
<dbReference type="Gene3D" id="3.10.50.40">
    <property type="match status" value="1"/>
</dbReference>
<reference evidence="10" key="1">
    <citation type="journal article" date="2018" name="Nat. Microbiol.">
        <title>Leveraging single-cell genomics to expand the fungal tree of life.</title>
        <authorList>
            <person name="Ahrendt S.R."/>
            <person name="Quandt C.A."/>
            <person name="Ciobanu D."/>
            <person name="Clum A."/>
            <person name="Salamov A."/>
            <person name="Andreopoulos B."/>
            <person name="Cheng J.F."/>
            <person name="Woyke T."/>
            <person name="Pelin A."/>
            <person name="Henrissat B."/>
            <person name="Reynolds N.K."/>
            <person name="Benny G.L."/>
            <person name="Smith M.E."/>
            <person name="James T.Y."/>
            <person name="Grigoriev I.V."/>
        </authorList>
    </citation>
    <scope>NUCLEOTIDE SEQUENCE [LARGE SCALE GENOMIC DNA]</scope>
</reference>
<gene>
    <name evidence="9" type="ORF">BJ684DRAFT_20759</name>
</gene>
<dbReference type="Gene3D" id="1.10.720.80">
    <property type="match status" value="1"/>
</dbReference>
<dbReference type="Pfam" id="PF00254">
    <property type="entry name" value="FKBP_C"/>
    <property type="match status" value="1"/>
</dbReference>
<evidence type="ECO:0000256" key="6">
    <source>
        <dbReference type="PROSITE-ProRule" id="PRU00277"/>
    </source>
</evidence>
<evidence type="ECO:0000256" key="5">
    <source>
        <dbReference type="ARBA" id="ARBA00023235"/>
    </source>
</evidence>
<evidence type="ECO:0000313" key="9">
    <source>
        <dbReference type="EMBL" id="RKP12714.1"/>
    </source>
</evidence>
<sequence length="223" mass="24274">MSSREQPWSDADLAGDAVSKKDLLTYLHTHASNAFLVEKKLNGKLATVAKNAKRPALISAYTDLFASGSFREEGEVPVEEMNKASDTKSATADSEADKDATSAETAVPETPKFKKVTLRKGDKVNFPKKGDTVSVWYTGCLSNGKVFDSLVESKKKKTRPLRFKIGAGKVIRGWDEGLRVMSVGEKAKLTIESDWAYGSKGLVEAGIGKNEPLIFEVELVSIQ</sequence>
<evidence type="ECO:0000256" key="3">
    <source>
        <dbReference type="ARBA" id="ARBA00022553"/>
    </source>
</evidence>
<keyword evidence="5 6" id="KW-0413">Isomerase</keyword>
<organism evidence="9 10">
    <name type="scientific">Piptocephalis cylindrospora</name>
    <dbReference type="NCBI Taxonomy" id="1907219"/>
    <lineage>
        <taxon>Eukaryota</taxon>
        <taxon>Fungi</taxon>
        <taxon>Fungi incertae sedis</taxon>
        <taxon>Zoopagomycota</taxon>
        <taxon>Zoopagomycotina</taxon>
        <taxon>Zoopagomycetes</taxon>
        <taxon>Zoopagales</taxon>
        <taxon>Piptocephalidaceae</taxon>
        <taxon>Piptocephalis</taxon>
    </lineage>
</organism>
<dbReference type="PANTHER" id="PTHR46493:SF1">
    <property type="entry name" value="PEPTIDYL-PROLYL CIS-TRANS ISOMERASE FKBP3"/>
    <property type="match status" value="1"/>
</dbReference>
<evidence type="ECO:0000256" key="1">
    <source>
        <dbReference type="ARBA" id="ARBA00000971"/>
    </source>
</evidence>
<evidence type="ECO:0000259" key="8">
    <source>
        <dbReference type="PROSITE" id="PS50059"/>
    </source>
</evidence>
<feature type="compositionally biased region" description="Basic and acidic residues" evidence="7">
    <location>
        <begin position="75"/>
        <end position="86"/>
    </location>
</feature>
<dbReference type="InterPro" id="IPR001179">
    <property type="entry name" value="PPIase_FKBP_dom"/>
</dbReference>
<dbReference type="EC" id="5.2.1.8" evidence="2 6"/>
<dbReference type="Pfam" id="PF18410">
    <property type="entry name" value="BTHB"/>
    <property type="match status" value="1"/>
</dbReference>
<keyword evidence="3" id="KW-0597">Phosphoprotein</keyword>
<protein>
    <recommendedName>
        <fullName evidence="2 6">peptidylprolyl isomerase</fullName>
        <ecNumber evidence="2 6">5.2.1.8</ecNumber>
    </recommendedName>
</protein>
<evidence type="ECO:0000256" key="7">
    <source>
        <dbReference type="SAM" id="MobiDB-lite"/>
    </source>
</evidence>
<dbReference type="GO" id="GO:0003755">
    <property type="term" value="F:peptidyl-prolyl cis-trans isomerase activity"/>
    <property type="evidence" value="ECO:0007669"/>
    <property type="project" value="UniProtKB-KW"/>
</dbReference>
<accession>A0A4P9Y213</accession>
<dbReference type="FunFam" id="3.10.50.40:FF:000006">
    <property type="entry name" value="Peptidyl-prolyl cis-trans isomerase"/>
    <property type="match status" value="1"/>
</dbReference>
<dbReference type="CDD" id="cd21063">
    <property type="entry name" value="BTHB_FKBP25"/>
    <property type="match status" value="1"/>
</dbReference>
<evidence type="ECO:0000313" key="10">
    <source>
        <dbReference type="Proteomes" id="UP000267251"/>
    </source>
</evidence>
<dbReference type="Proteomes" id="UP000267251">
    <property type="component" value="Unassembled WGS sequence"/>
</dbReference>
<dbReference type="AlphaFoldDB" id="A0A4P9Y213"/>
<keyword evidence="4 6" id="KW-0697">Rotamase</keyword>
<dbReference type="InterPro" id="IPR046357">
    <property type="entry name" value="PPIase_dom_sf"/>
</dbReference>
<dbReference type="EMBL" id="KZ988230">
    <property type="protein sequence ID" value="RKP12714.1"/>
    <property type="molecule type" value="Genomic_DNA"/>
</dbReference>
<dbReference type="PROSITE" id="PS50059">
    <property type="entry name" value="FKBP_PPIASE"/>
    <property type="match status" value="1"/>
</dbReference>
<evidence type="ECO:0000256" key="4">
    <source>
        <dbReference type="ARBA" id="ARBA00023110"/>
    </source>
</evidence>
<feature type="domain" description="PPIase FKBP-type" evidence="8">
    <location>
        <begin position="130"/>
        <end position="223"/>
    </location>
</feature>
<feature type="region of interest" description="Disordered" evidence="7">
    <location>
        <begin position="75"/>
        <end position="107"/>
    </location>
</feature>
<proteinExistence type="predicted"/>
<comment type="catalytic activity">
    <reaction evidence="1 6">
        <text>[protein]-peptidylproline (omega=180) = [protein]-peptidylproline (omega=0)</text>
        <dbReference type="Rhea" id="RHEA:16237"/>
        <dbReference type="Rhea" id="RHEA-COMP:10747"/>
        <dbReference type="Rhea" id="RHEA-COMP:10748"/>
        <dbReference type="ChEBI" id="CHEBI:83833"/>
        <dbReference type="ChEBI" id="CHEBI:83834"/>
        <dbReference type="EC" id="5.2.1.8"/>
    </reaction>
</comment>
<dbReference type="OrthoDB" id="1902587at2759"/>
<name>A0A4P9Y213_9FUNG</name>
<dbReference type="InterPro" id="IPR041200">
    <property type="entry name" value="FKBP3_BTHB"/>
</dbReference>
<dbReference type="PANTHER" id="PTHR46493">
    <property type="entry name" value="PEPTIDYL-PROLYL CIS-TRANS ISOMERASE FKBP3"/>
    <property type="match status" value="1"/>
</dbReference>
<dbReference type="SUPFAM" id="SSF54534">
    <property type="entry name" value="FKBP-like"/>
    <property type="match status" value="1"/>
</dbReference>
<evidence type="ECO:0000256" key="2">
    <source>
        <dbReference type="ARBA" id="ARBA00013194"/>
    </source>
</evidence>
<dbReference type="InterPro" id="IPR043368">
    <property type="entry name" value="FKBP3"/>
</dbReference>